<keyword evidence="1" id="KW-1133">Transmembrane helix</keyword>
<dbReference type="RefSeq" id="WP_379912410.1">
    <property type="nucleotide sequence ID" value="NZ_JBHSWE010000001.1"/>
</dbReference>
<feature type="transmembrane region" description="Helical" evidence="1">
    <location>
        <begin position="59"/>
        <end position="79"/>
    </location>
</feature>
<protein>
    <submittedName>
        <fullName evidence="2">Uncharacterized protein</fullName>
    </submittedName>
</protein>
<comment type="caution">
    <text evidence="2">The sequence shown here is derived from an EMBL/GenBank/DDBJ whole genome shotgun (WGS) entry which is preliminary data.</text>
</comment>
<dbReference type="Proteomes" id="UP001596422">
    <property type="component" value="Unassembled WGS sequence"/>
</dbReference>
<keyword evidence="1" id="KW-0812">Transmembrane</keyword>
<feature type="transmembrane region" description="Helical" evidence="1">
    <location>
        <begin position="86"/>
        <end position="109"/>
    </location>
</feature>
<name>A0ABW2A8G6_9GAMM</name>
<organism evidence="2 3">
    <name type="scientific">Marinobacterium aestuariivivens</name>
    <dbReference type="NCBI Taxonomy" id="1698799"/>
    <lineage>
        <taxon>Bacteria</taxon>
        <taxon>Pseudomonadati</taxon>
        <taxon>Pseudomonadota</taxon>
        <taxon>Gammaproteobacteria</taxon>
        <taxon>Oceanospirillales</taxon>
        <taxon>Oceanospirillaceae</taxon>
        <taxon>Marinobacterium</taxon>
    </lineage>
</organism>
<dbReference type="EMBL" id="JBHSWE010000001">
    <property type="protein sequence ID" value="MFC6673762.1"/>
    <property type="molecule type" value="Genomic_DNA"/>
</dbReference>
<evidence type="ECO:0000313" key="2">
    <source>
        <dbReference type="EMBL" id="MFC6673762.1"/>
    </source>
</evidence>
<proteinExistence type="predicted"/>
<reference evidence="3" key="1">
    <citation type="journal article" date="2019" name="Int. J. Syst. Evol. Microbiol.">
        <title>The Global Catalogue of Microorganisms (GCM) 10K type strain sequencing project: providing services to taxonomists for standard genome sequencing and annotation.</title>
        <authorList>
            <consortium name="The Broad Institute Genomics Platform"/>
            <consortium name="The Broad Institute Genome Sequencing Center for Infectious Disease"/>
            <person name="Wu L."/>
            <person name="Ma J."/>
        </authorList>
    </citation>
    <scope>NUCLEOTIDE SEQUENCE [LARGE SCALE GENOMIC DNA]</scope>
    <source>
        <strain evidence="3">NBRC 111756</strain>
    </source>
</reference>
<keyword evidence="1" id="KW-0472">Membrane</keyword>
<evidence type="ECO:0000313" key="3">
    <source>
        <dbReference type="Proteomes" id="UP001596422"/>
    </source>
</evidence>
<sequence>MSCRPRMRPISLLGALFMWLSYVAGGHWYVNFYGPVKALINAGPWPFAHGFVMETKEHLFLSLLLLSTYLPIAGFGLTAGRAKLKVVVLWMSGWVVVLGLSMEGAGALVSMGAKVALLAAQAQGIPP</sequence>
<evidence type="ECO:0000256" key="1">
    <source>
        <dbReference type="SAM" id="Phobius"/>
    </source>
</evidence>
<keyword evidence="3" id="KW-1185">Reference proteome</keyword>
<gene>
    <name evidence="2" type="ORF">ACFQDL_29495</name>
</gene>
<accession>A0ABW2A8G6</accession>